<dbReference type="Proteomes" id="UP000468735">
    <property type="component" value="Unassembled WGS sequence"/>
</dbReference>
<keyword evidence="7" id="KW-1185">Reference proteome</keyword>
<dbReference type="Gene3D" id="1.10.357.10">
    <property type="entry name" value="Tetracycline Repressor, domain 2"/>
    <property type="match status" value="1"/>
</dbReference>
<keyword evidence="1" id="KW-0805">Transcription regulation</keyword>
<dbReference type="SUPFAM" id="SSF46689">
    <property type="entry name" value="Homeodomain-like"/>
    <property type="match status" value="1"/>
</dbReference>
<dbReference type="OrthoDB" id="8688418at2"/>
<dbReference type="Gene3D" id="1.10.10.60">
    <property type="entry name" value="Homeodomain-like"/>
    <property type="match status" value="1"/>
</dbReference>
<dbReference type="InterPro" id="IPR041347">
    <property type="entry name" value="MftR_C"/>
</dbReference>
<reference evidence="6 7" key="1">
    <citation type="submission" date="2019-09" db="EMBL/GenBank/DDBJ databases">
        <title>Actinomadura physcomitrii sp. nov., a novel actinomycete isolated from moss [Physcomitrium sphaericum (Ludw) Fuernr].</title>
        <authorList>
            <person name="Zhuang X."/>
            <person name="Liu C."/>
        </authorList>
    </citation>
    <scope>NUCLEOTIDE SEQUENCE [LARGE SCALE GENOMIC DNA]</scope>
    <source>
        <strain evidence="6 7">HMC1</strain>
    </source>
</reference>
<keyword evidence="3" id="KW-0804">Transcription</keyword>
<proteinExistence type="predicted"/>
<sequence>MVVMSYTLSTELHSVQVATSYGTPYHQCMTRKSTPLREQTRSVVRSLLARTAIELFAAKGYDNTTLDEVAAAAGVSRRTLFNYFRNKEDLALSGLAEQGEAIAARLAERPAEEDPWTSLRAAFQVLEDIDTTPERRLEMITLLFGNESLRAGHAEKQARWQDLLAPLIEPRLPDSDRRTLQARAIAAAAITCLQLANEEWARLGGQVDLFDLYDTAVQAIRRPAAQPEKMT</sequence>
<dbReference type="PROSITE" id="PS50977">
    <property type="entry name" value="HTH_TETR_2"/>
    <property type="match status" value="1"/>
</dbReference>
<evidence type="ECO:0000313" key="7">
    <source>
        <dbReference type="Proteomes" id="UP000468735"/>
    </source>
</evidence>
<protein>
    <submittedName>
        <fullName evidence="6">TetR family transcriptional regulator</fullName>
    </submittedName>
</protein>
<comment type="caution">
    <text evidence="6">The sequence shown here is derived from an EMBL/GenBank/DDBJ whole genome shotgun (WGS) entry which is preliminary data.</text>
</comment>
<dbReference type="InterPro" id="IPR023772">
    <property type="entry name" value="DNA-bd_HTH_TetR-type_CS"/>
</dbReference>
<organism evidence="6 7">
    <name type="scientific">Actinomadura rudentiformis</name>
    <dbReference type="NCBI Taxonomy" id="359158"/>
    <lineage>
        <taxon>Bacteria</taxon>
        <taxon>Bacillati</taxon>
        <taxon>Actinomycetota</taxon>
        <taxon>Actinomycetes</taxon>
        <taxon>Streptosporangiales</taxon>
        <taxon>Thermomonosporaceae</taxon>
        <taxon>Actinomadura</taxon>
    </lineage>
</organism>
<evidence type="ECO:0000256" key="1">
    <source>
        <dbReference type="ARBA" id="ARBA00023015"/>
    </source>
</evidence>
<dbReference type="GO" id="GO:0003700">
    <property type="term" value="F:DNA-binding transcription factor activity"/>
    <property type="evidence" value="ECO:0007669"/>
    <property type="project" value="TreeGrafter"/>
</dbReference>
<evidence type="ECO:0000256" key="2">
    <source>
        <dbReference type="ARBA" id="ARBA00023125"/>
    </source>
</evidence>
<evidence type="ECO:0000256" key="4">
    <source>
        <dbReference type="PROSITE-ProRule" id="PRU00335"/>
    </source>
</evidence>
<dbReference type="EMBL" id="WBMT01000031">
    <property type="protein sequence ID" value="KAB2340158.1"/>
    <property type="molecule type" value="Genomic_DNA"/>
</dbReference>
<name>A0A6H9Y831_9ACTN</name>
<gene>
    <name evidence="6" type="ORF">F8566_45665</name>
</gene>
<dbReference type="InterPro" id="IPR050109">
    <property type="entry name" value="HTH-type_TetR-like_transc_reg"/>
</dbReference>
<evidence type="ECO:0000259" key="5">
    <source>
        <dbReference type="PROSITE" id="PS50977"/>
    </source>
</evidence>
<evidence type="ECO:0000256" key="3">
    <source>
        <dbReference type="ARBA" id="ARBA00023163"/>
    </source>
</evidence>
<dbReference type="PANTHER" id="PTHR30055:SF238">
    <property type="entry name" value="MYCOFACTOCIN BIOSYNTHESIS TRANSCRIPTIONAL REGULATOR MFTR-RELATED"/>
    <property type="match status" value="1"/>
</dbReference>
<feature type="domain" description="HTH tetR-type" evidence="5">
    <location>
        <begin position="42"/>
        <end position="102"/>
    </location>
</feature>
<dbReference type="PANTHER" id="PTHR30055">
    <property type="entry name" value="HTH-TYPE TRANSCRIPTIONAL REGULATOR RUTR"/>
    <property type="match status" value="1"/>
</dbReference>
<dbReference type="GO" id="GO:0000976">
    <property type="term" value="F:transcription cis-regulatory region binding"/>
    <property type="evidence" value="ECO:0007669"/>
    <property type="project" value="TreeGrafter"/>
</dbReference>
<dbReference type="InterPro" id="IPR001647">
    <property type="entry name" value="HTH_TetR"/>
</dbReference>
<accession>A0A6H9Y831</accession>
<keyword evidence="2 4" id="KW-0238">DNA-binding</keyword>
<dbReference type="InterPro" id="IPR009057">
    <property type="entry name" value="Homeodomain-like_sf"/>
</dbReference>
<feature type="DNA-binding region" description="H-T-H motif" evidence="4">
    <location>
        <begin position="65"/>
        <end position="84"/>
    </location>
</feature>
<dbReference type="Pfam" id="PF00440">
    <property type="entry name" value="TetR_N"/>
    <property type="match status" value="1"/>
</dbReference>
<dbReference type="AlphaFoldDB" id="A0A6H9Y831"/>
<evidence type="ECO:0000313" key="6">
    <source>
        <dbReference type="EMBL" id="KAB2340158.1"/>
    </source>
</evidence>
<dbReference type="Pfam" id="PF17754">
    <property type="entry name" value="TetR_C_14"/>
    <property type="match status" value="1"/>
</dbReference>
<dbReference type="PRINTS" id="PR00455">
    <property type="entry name" value="HTHTETR"/>
</dbReference>
<dbReference type="PROSITE" id="PS01081">
    <property type="entry name" value="HTH_TETR_1"/>
    <property type="match status" value="1"/>
</dbReference>